<evidence type="ECO:0000313" key="3">
    <source>
        <dbReference type="Proteomes" id="UP000231279"/>
    </source>
</evidence>
<dbReference type="Pfam" id="PF03478">
    <property type="entry name" value="Beta-prop_KIB1-4"/>
    <property type="match status" value="1"/>
</dbReference>
<feature type="domain" description="KIB1-4 beta-propeller" evidence="1">
    <location>
        <begin position="19"/>
        <end position="229"/>
    </location>
</feature>
<sequence length="267" mass="30519">MFAEKDKNVYKLVDSRPKSNHNYLIRIPSSLEDTMIRYCNHGWLLMSRREAIHLYNPFRGDIISYTDTNKVEENFFFTSKPSSSGCFLISISLLFLFKIITVSTLAPGEEEWTCNKLQGNVSFMKTHNSPVLFQDAFYFLDEDGNLGKLKLEGRNVSWEVLDKPQRPCNAFHKNFLVKCGRELLSVGACGKMAWEAVTNLSNYALYLSRSSSFSVVTSPDAGNRIYFPSFRGSGIVFFSLQDSFRDLYGTKLHLNSCWIKPGWCQAL</sequence>
<dbReference type="AlphaFoldDB" id="A0A2G9HDB7"/>
<accession>A0A2G9HDB7</accession>
<dbReference type="EMBL" id="NKXS01002055">
    <property type="protein sequence ID" value="PIN15529.1"/>
    <property type="molecule type" value="Genomic_DNA"/>
</dbReference>
<proteinExistence type="predicted"/>
<dbReference type="PANTHER" id="PTHR33127">
    <property type="entry name" value="TRANSMEMBRANE PROTEIN"/>
    <property type="match status" value="1"/>
</dbReference>
<evidence type="ECO:0000259" key="1">
    <source>
        <dbReference type="Pfam" id="PF03478"/>
    </source>
</evidence>
<keyword evidence="3" id="KW-1185">Reference proteome</keyword>
<dbReference type="OrthoDB" id="1863935at2759"/>
<name>A0A2G9HDB7_9LAMI</name>
<dbReference type="PANTHER" id="PTHR33127:SF35">
    <property type="entry name" value="F-BOX DOMAIN-CONTAINING PROTEIN"/>
    <property type="match status" value="1"/>
</dbReference>
<gene>
    <name evidence="2" type="ORF">CDL12_11826</name>
</gene>
<evidence type="ECO:0000313" key="2">
    <source>
        <dbReference type="EMBL" id="PIN15529.1"/>
    </source>
</evidence>
<protein>
    <recommendedName>
        <fullName evidence="1">KIB1-4 beta-propeller domain-containing protein</fullName>
    </recommendedName>
</protein>
<dbReference type="Proteomes" id="UP000231279">
    <property type="component" value="Unassembled WGS sequence"/>
</dbReference>
<reference evidence="3" key="1">
    <citation type="journal article" date="2018" name="Gigascience">
        <title>Genome assembly of the Pink Ipe (Handroanthus impetiginosus, Bignoniaceae), a highly valued, ecologically keystone Neotropical timber forest tree.</title>
        <authorList>
            <person name="Silva-Junior O.B."/>
            <person name="Grattapaglia D."/>
            <person name="Novaes E."/>
            <person name="Collevatti R.G."/>
        </authorList>
    </citation>
    <scope>NUCLEOTIDE SEQUENCE [LARGE SCALE GENOMIC DNA]</scope>
    <source>
        <strain evidence="3">cv. UFG-1</strain>
    </source>
</reference>
<dbReference type="InterPro" id="IPR005174">
    <property type="entry name" value="KIB1-4_b-propeller"/>
</dbReference>
<organism evidence="2 3">
    <name type="scientific">Handroanthus impetiginosus</name>
    <dbReference type="NCBI Taxonomy" id="429701"/>
    <lineage>
        <taxon>Eukaryota</taxon>
        <taxon>Viridiplantae</taxon>
        <taxon>Streptophyta</taxon>
        <taxon>Embryophyta</taxon>
        <taxon>Tracheophyta</taxon>
        <taxon>Spermatophyta</taxon>
        <taxon>Magnoliopsida</taxon>
        <taxon>eudicotyledons</taxon>
        <taxon>Gunneridae</taxon>
        <taxon>Pentapetalae</taxon>
        <taxon>asterids</taxon>
        <taxon>lamiids</taxon>
        <taxon>Lamiales</taxon>
        <taxon>Bignoniaceae</taxon>
        <taxon>Crescentiina</taxon>
        <taxon>Tabebuia alliance</taxon>
        <taxon>Handroanthus</taxon>
    </lineage>
</organism>
<dbReference type="STRING" id="429701.A0A2G9HDB7"/>
<comment type="caution">
    <text evidence="2">The sequence shown here is derived from an EMBL/GenBank/DDBJ whole genome shotgun (WGS) entry which is preliminary data.</text>
</comment>